<dbReference type="AlphaFoldDB" id="A0AAD4Z412"/>
<evidence type="ECO:0000313" key="1">
    <source>
        <dbReference type="EMBL" id="KAI5332020.1"/>
    </source>
</evidence>
<protein>
    <submittedName>
        <fullName evidence="1">Uncharacterized protein</fullName>
    </submittedName>
</protein>
<keyword evidence="2" id="KW-1185">Reference proteome</keyword>
<dbReference type="Proteomes" id="UP001054821">
    <property type="component" value="Chromosome 4"/>
</dbReference>
<comment type="caution">
    <text evidence="1">The sequence shown here is derived from an EMBL/GenBank/DDBJ whole genome shotgun (WGS) entry which is preliminary data.</text>
</comment>
<proteinExistence type="predicted"/>
<sequence length="98" mass="11167">MAMPMYFVMEPDSGIRDLVLQLHHYAHGTRQWNKRLDKKGVFMLRATPHMELPSMSASWPTYPTAKYSTVVGVGSIGQCSMSVLLHPNLIPMFYIRVV</sequence>
<organism evidence="1 2">
    <name type="scientific">Prunus dulcis</name>
    <name type="common">Almond</name>
    <name type="synonym">Amygdalus dulcis</name>
    <dbReference type="NCBI Taxonomy" id="3755"/>
    <lineage>
        <taxon>Eukaryota</taxon>
        <taxon>Viridiplantae</taxon>
        <taxon>Streptophyta</taxon>
        <taxon>Embryophyta</taxon>
        <taxon>Tracheophyta</taxon>
        <taxon>Spermatophyta</taxon>
        <taxon>Magnoliopsida</taxon>
        <taxon>eudicotyledons</taxon>
        <taxon>Gunneridae</taxon>
        <taxon>Pentapetalae</taxon>
        <taxon>rosids</taxon>
        <taxon>fabids</taxon>
        <taxon>Rosales</taxon>
        <taxon>Rosaceae</taxon>
        <taxon>Amygdaloideae</taxon>
        <taxon>Amygdaleae</taxon>
        <taxon>Prunus</taxon>
    </lineage>
</organism>
<accession>A0AAD4Z412</accession>
<gene>
    <name evidence="1" type="ORF">L3X38_022147</name>
</gene>
<name>A0AAD4Z412_PRUDU</name>
<reference evidence="1 2" key="1">
    <citation type="journal article" date="2022" name="G3 (Bethesda)">
        <title>Whole-genome sequence and methylome profiling of the almond [Prunus dulcis (Mill.) D.A. Webb] cultivar 'Nonpareil'.</title>
        <authorList>
            <person name="D'Amico-Willman K.M."/>
            <person name="Ouma W.Z."/>
            <person name="Meulia T."/>
            <person name="Sideli G.M."/>
            <person name="Gradziel T.M."/>
            <person name="Fresnedo-Ramirez J."/>
        </authorList>
    </citation>
    <scope>NUCLEOTIDE SEQUENCE [LARGE SCALE GENOMIC DNA]</scope>
    <source>
        <strain evidence="1">Clone GOH B32 T37-40</strain>
    </source>
</reference>
<dbReference type="EMBL" id="JAJFAZ020000004">
    <property type="protein sequence ID" value="KAI5332020.1"/>
    <property type="molecule type" value="Genomic_DNA"/>
</dbReference>
<evidence type="ECO:0000313" key="2">
    <source>
        <dbReference type="Proteomes" id="UP001054821"/>
    </source>
</evidence>